<accession>A0A2I1GNW7</accession>
<dbReference type="VEuPathDB" id="FungiDB:FUN_003361"/>
<keyword evidence="2" id="KW-1185">Reference proteome</keyword>
<name>A0A2I1GNW7_9GLOM</name>
<evidence type="ECO:0000313" key="1">
    <source>
        <dbReference type="EMBL" id="PKY48329.1"/>
    </source>
</evidence>
<evidence type="ECO:0000313" key="2">
    <source>
        <dbReference type="Proteomes" id="UP000234323"/>
    </source>
</evidence>
<gene>
    <name evidence="1" type="ORF">RhiirA4_525003</name>
</gene>
<dbReference type="Proteomes" id="UP000234323">
    <property type="component" value="Unassembled WGS sequence"/>
</dbReference>
<dbReference type="EMBL" id="LLXI01000630">
    <property type="protein sequence ID" value="PKY48329.1"/>
    <property type="molecule type" value="Genomic_DNA"/>
</dbReference>
<reference evidence="1 2" key="1">
    <citation type="submission" date="2015-10" db="EMBL/GenBank/DDBJ databases">
        <title>Genome analyses suggest a sexual origin of heterokaryosis in a supposedly ancient asexual fungus.</title>
        <authorList>
            <person name="Ropars J."/>
            <person name="Sedzielewska K."/>
            <person name="Noel J."/>
            <person name="Charron P."/>
            <person name="Farinelli L."/>
            <person name="Marton T."/>
            <person name="Kruger M."/>
            <person name="Pelin A."/>
            <person name="Brachmann A."/>
            <person name="Corradi N."/>
        </authorList>
    </citation>
    <scope>NUCLEOTIDE SEQUENCE [LARGE SCALE GENOMIC DNA]</scope>
    <source>
        <strain evidence="1 2">A4</strain>
    </source>
</reference>
<comment type="caution">
    <text evidence="1">The sequence shown here is derived from an EMBL/GenBank/DDBJ whole genome shotgun (WGS) entry which is preliminary data.</text>
</comment>
<organism evidence="1 2">
    <name type="scientific">Rhizophagus irregularis</name>
    <dbReference type="NCBI Taxonomy" id="588596"/>
    <lineage>
        <taxon>Eukaryota</taxon>
        <taxon>Fungi</taxon>
        <taxon>Fungi incertae sedis</taxon>
        <taxon>Mucoromycota</taxon>
        <taxon>Glomeromycotina</taxon>
        <taxon>Glomeromycetes</taxon>
        <taxon>Glomerales</taxon>
        <taxon>Glomeraceae</taxon>
        <taxon>Rhizophagus</taxon>
    </lineage>
</organism>
<dbReference type="VEuPathDB" id="FungiDB:RhiirA1_472038"/>
<dbReference type="VEuPathDB" id="FungiDB:RhiirFUN_023507"/>
<dbReference type="AlphaFoldDB" id="A0A2I1GNW7"/>
<sequence>MNSDNPTSQDYSDLPTYQTDNISTLFHNNNNNNDQHTSINNVEMSNAFIINTLPALQNDTFEFYFPLPNSARIYYVTYTELHPLENARLLNNNINLSRISDHQFPHHYNIQSLIRQQIQQQVQQPVYQQNNVQQQFFDTTIQPTSQVYSDNNTYDTASISVSGTVSYDMQDTRNTGSQNSS</sequence>
<protein>
    <submittedName>
        <fullName evidence="1">Uncharacterized protein</fullName>
    </submittedName>
</protein>
<proteinExistence type="predicted"/>